<dbReference type="GO" id="GO:0016020">
    <property type="term" value="C:membrane"/>
    <property type="evidence" value="ECO:0007669"/>
    <property type="project" value="UniProtKB-SubCell"/>
</dbReference>
<evidence type="ECO:0000256" key="6">
    <source>
        <dbReference type="SAM" id="Phobius"/>
    </source>
</evidence>
<name>A0AA39WUQ4_9PEZI</name>
<comment type="subcellular location">
    <subcellularLocation>
        <location evidence="1">Membrane</location>
        <topology evidence="1">Multi-pass membrane protein</topology>
    </subcellularLocation>
</comment>
<proteinExistence type="predicted"/>
<evidence type="ECO:0000313" key="9">
    <source>
        <dbReference type="Proteomes" id="UP001174934"/>
    </source>
</evidence>
<protein>
    <submittedName>
        <fullName evidence="8">Major facilitator superfamily domain-containing protein</fullName>
    </submittedName>
</protein>
<evidence type="ECO:0000256" key="1">
    <source>
        <dbReference type="ARBA" id="ARBA00004141"/>
    </source>
</evidence>
<dbReference type="PROSITE" id="PS50850">
    <property type="entry name" value="MFS"/>
    <property type="match status" value="1"/>
</dbReference>
<feature type="transmembrane region" description="Helical" evidence="6">
    <location>
        <begin position="228"/>
        <end position="248"/>
    </location>
</feature>
<reference evidence="8" key="1">
    <citation type="submission" date="2023-06" db="EMBL/GenBank/DDBJ databases">
        <title>Genome-scale phylogeny and comparative genomics of the fungal order Sordariales.</title>
        <authorList>
            <consortium name="Lawrence Berkeley National Laboratory"/>
            <person name="Hensen N."/>
            <person name="Bonometti L."/>
            <person name="Westerberg I."/>
            <person name="Brannstrom I.O."/>
            <person name="Guillou S."/>
            <person name="Cros-Aarteil S."/>
            <person name="Calhoun S."/>
            <person name="Haridas S."/>
            <person name="Kuo A."/>
            <person name="Mondo S."/>
            <person name="Pangilinan J."/>
            <person name="Riley R."/>
            <person name="LaButti K."/>
            <person name="Andreopoulos B."/>
            <person name="Lipzen A."/>
            <person name="Chen C."/>
            <person name="Yanf M."/>
            <person name="Daum C."/>
            <person name="Ng V."/>
            <person name="Clum A."/>
            <person name="Steindorff A."/>
            <person name="Ohm R."/>
            <person name="Martin F."/>
            <person name="Silar P."/>
            <person name="Natvig D."/>
            <person name="Lalanne C."/>
            <person name="Gautier V."/>
            <person name="Ament-velasquez S.L."/>
            <person name="Kruys A."/>
            <person name="Hutchinson M.I."/>
            <person name="Powell A.J."/>
            <person name="Barry K."/>
            <person name="Miller A.N."/>
            <person name="Grigoriev I.V."/>
            <person name="Debuchy R."/>
            <person name="Gladieux P."/>
            <person name="Thoren M.H."/>
            <person name="Johannesson H."/>
        </authorList>
    </citation>
    <scope>NUCLEOTIDE SEQUENCE</scope>
    <source>
        <strain evidence="8">SMH3391-2</strain>
    </source>
</reference>
<dbReference type="InterPro" id="IPR020846">
    <property type="entry name" value="MFS_dom"/>
</dbReference>
<accession>A0AA39WUQ4</accession>
<keyword evidence="3 6" id="KW-0812">Transmembrane</keyword>
<feature type="transmembrane region" description="Helical" evidence="6">
    <location>
        <begin position="12"/>
        <end position="34"/>
    </location>
</feature>
<feature type="transmembrane region" description="Helical" evidence="6">
    <location>
        <begin position="40"/>
        <end position="64"/>
    </location>
</feature>
<dbReference type="SUPFAM" id="SSF103473">
    <property type="entry name" value="MFS general substrate transporter"/>
    <property type="match status" value="1"/>
</dbReference>
<organism evidence="8 9">
    <name type="scientific">Bombardia bombarda</name>
    <dbReference type="NCBI Taxonomy" id="252184"/>
    <lineage>
        <taxon>Eukaryota</taxon>
        <taxon>Fungi</taxon>
        <taxon>Dikarya</taxon>
        <taxon>Ascomycota</taxon>
        <taxon>Pezizomycotina</taxon>
        <taxon>Sordariomycetes</taxon>
        <taxon>Sordariomycetidae</taxon>
        <taxon>Sordariales</taxon>
        <taxon>Lasiosphaeriaceae</taxon>
        <taxon>Bombardia</taxon>
    </lineage>
</organism>
<evidence type="ECO:0000256" key="2">
    <source>
        <dbReference type="ARBA" id="ARBA00022448"/>
    </source>
</evidence>
<dbReference type="Pfam" id="PF07690">
    <property type="entry name" value="MFS_1"/>
    <property type="match status" value="1"/>
</dbReference>
<keyword evidence="5 6" id="KW-0472">Membrane</keyword>
<dbReference type="Gene3D" id="1.20.1250.20">
    <property type="entry name" value="MFS general substrate transporter like domains"/>
    <property type="match status" value="1"/>
</dbReference>
<feature type="transmembrane region" description="Helical" evidence="6">
    <location>
        <begin position="101"/>
        <end position="122"/>
    </location>
</feature>
<dbReference type="Proteomes" id="UP001174934">
    <property type="component" value="Unassembled WGS sequence"/>
</dbReference>
<dbReference type="PANTHER" id="PTHR43791">
    <property type="entry name" value="PERMEASE-RELATED"/>
    <property type="match status" value="1"/>
</dbReference>
<gene>
    <name evidence="8" type="ORF">B0T17DRAFT_618208</name>
</gene>
<evidence type="ECO:0000256" key="4">
    <source>
        <dbReference type="ARBA" id="ARBA00022989"/>
    </source>
</evidence>
<evidence type="ECO:0000256" key="3">
    <source>
        <dbReference type="ARBA" id="ARBA00022692"/>
    </source>
</evidence>
<sequence>MLADTGMTQRQFNCTLTIFFLPYAVLEGVGNVLMKRYRPYIVLPITMAIWGFCSFGTGFAVNFGGLMAGRFFLGTSEAVLLPAVTYYISCWYKRDETGVRLAFVFAAASFSGSFSALLSALFNRMDGVLNLSGWRWTFIIAGVLTFVVAISSFWNLHDMPDIVCNLNIMSLPDHVHHELLTVPPLAVASIVTIGMGIRAVCIACLSLVAIIGFSILLASRNAAAKYTALFIAVPAVYATFPLAISWVANNIEGSYKRGIVMGIALGWGNLNGVASCRATFEATSLSLLLGLRLCLSTWVSSSSAEAFCFATSWLAKMRLGAPESATTGSRARTSPEVHEMGDQVPHFEYTL</sequence>
<feature type="transmembrane region" description="Helical" evidence="6">
    <location>
        <begin position="71"/>
        <end position="89"/>
    </location>
</feature>
<feature type="transmembrane region" description="Helical" evidence="6">
    <location>
        <begin position="134"/>
        <end position="154"/>
    </location>
</feature>
<dbReference type="GO" id="GO:0022857">
    <property type="term" value="F:transmembrane transporter activity"/>
    <property type="evidence" value="ECO:0007669"/>
    <property type="project" value="InterPro"/>
</dbReference>
<feature type="transmembrane region" description="Helical" evidence="6">
    <location>
        <begin position="185"/>
        <end position="216"/>
    </location>
</feature>
<dbReference type="InterPro" id="IPR036259">
    <property type="entry name" value="MFS_trans_sf"/>
</dbReference>
<comment type="caution">
    <text evidence="8">The sequence shown here is derived from an EMBL/GenBank/DDBJ whole genome shotgun (WGS) entry which is preliminary data.</text>
</comment>
<dbReference type="PANTHER" id="PTHR43791:SF19">
    <property type="entry name" value="TRANSPORTER, PUTATIVE (AFU_ORTHOLOGUE AFUA_1G01812)-RELATED"/>
    <property type="match status" value="1"/>
</dbReference>
<keyword evidence="2" id="KW-0813">Transport</keyword>
<evidence type="ECO:0000256" key="5">
    <source>
        <dbReference type="ARBA" id="ARBA00023136"/>
    </source>
</evidence>
<evidence type="ECO:0000259" key="7">
    <source>
        <dbReference type="PROSITE" id="PS50850"/>
    </source>
</evidence>
<keyword evidence="9" id="KW-1185">Reference proteome</keyword>
<evidence type="ECO:0000313" key="8">
    <source>
        <dbReference type="EMBL" id="KAK0621807.1"/>
    </source>
</evidence>
<keyword evidence="4 6" id="KW-1133">Transmembrane helix</keyword>
<dbReference type="InterPro" id="IPR011701">
    <property type="entry name" value="MFS"/>
</dbReference>
<feature type="domain" description="Major facilitator superfamily (MFS) profile" evidence="7">
    <location>
        <begin position="1"/>
        <end position="351"/>
    </location>
</feature>
<dbReference type="AlphaFoldDB" id="A0AA39WUQ4"/>
<dbReference type="EMBL" id="JAULSR010000004">
    <property type="protein sequence ID" value="KAK0621807.1"/>
    <property type="molecule type" value="Genomic_DNA"/>
</dbReference>